<protein>
    <submittedName>
        <fullName evidence="2">Uncharacterized protein</fullName>
    </submittedName>
</protein>
<dbReference type="EMBL" id="JBHRZG010000009">
    <property type="protein sequence ID" value="MFC3832946.1"/>
    <property type="molecule type" value="Genomic_DNA"/>
</dbReference>
<organism evidence="2 3">
    <name type="scientific">Deinococcus rufus</name>
    <dbReference type="NCBI Taxonomy" id="2136097"/>
    <lineage>
        <taxon>Bacteria</taxon>
        <taxon>Thermotogati</taxon>
        <taxon>Deinococcota</taxon>
        <taxon>Deinococci</taxon>
        <taxon>Deinococcales</taxon>
        <taxon>Deinococcaceae</taxon>
        <taxon>Deinococcus</taxon>
    </lineage>
</organism>
<gene>
    <name evidence="2" type="ORF">ACFOSB_08770</name>
</gene>
<comment type="caution">
    <text evidence="2">The sequence shown here is derived from an EMBL/GenBank/DDBJ whole genome shotgun (WGS) entry which is preliminary data.</text>
</comment>
<reference evidence="3" key="1">
    <citation type="journal article" date="2019" name="Int. J. Syst. Evol. Microbiol.">
        <title>The Global Catalogue of Microorganisms (GCM) 10K type strain sequencing project: providing services to taxonomists for standard genome sequencing and annotation.</title>
        <authorList>
            <consortium name="The Broad Institute Genomics Platform"/>
            <consortium name="The Broad Institute Genome Sequencing Center for Infectious Disease"/>
            <person name="Wu L."/>
            <person name="Ma J."/>
        </authorList>
    </citation>
    <scope>NUCLEOTIDE SEQUENCE [LARGE SCALE GENOMIC DNA]</scope>
    <source>
        <strain evidence="3">CCTCC AB 2017081</strain>
    </source>
</reference>
<sequence length="43" mass="4668">MAKPKTHTQSGKYAVAAPQTKKEAQQQIATLLRKNAESMKALA</sequence>
<feature type="region of interest" description="Disordered" evidence="1">
    <location>
        <begin position="1"/>
        <end position="23"/>
    </location>
</feature>
<keyword evidence="3" id="KW-1185">Reference proteome</keyword>
<evidence type="ECO:0000256" key="1">
    <source>
        <dbReference type="SAM" id="MobiDB-lite"/>
    </source>
</evidence>
<accession>A0ABV7Z9G8</accession>
<evidence type="ECO:0000313" key="3">
    <source>
        <dbReference type="Proteomes" id="UP001595803"/>
    </source>
</evidence>
<name>A0ABV7Z9G8_9DEIO</name>
<evidence type="ECO:0000313" key="2">
    <source>
        <dbReference type="EMBL" id="MFC3832946.1"/>
    </source>
</evidence>
<dbReference type="Proteomes" id="UP001595803">
    <property type="component" value="Unassembled WGS sequence"/>
</dbReference>
<proteinExistence type="predicted"/>
<dbReference type="RefSeq" id="WP_322474835.1">
    <property type="nucleotide sequence ID" value="NZ_JBHRZG010000009.1"/>
</dbReference>